<feature type="transmembrane region" description="Helical" evidence="6">
    <location>
        <begin position="144"/>
        <end position="166"/>
    </location>
</feature>
<dbReference type="InterPro" id="IPR026046">
    <property type="entry name" value="UBIAD1"/>
</dbReference>
<feature type="transmembrane region" description="Helical" evidence="6">
    <location>
        <begin position="172"/>
        <end position="192"/>
    </location>
</feature>
<keyword evidence="8" id="KW-1185">Reference proteome</keyword>
<feature type="transmembrane region" description="Helical" evidence="6">
    <location>
        <begin position="213"/>
        <end position="238"/>
    </location>
</feature>
<dbReference type="InterPro" id="IPR000537">
    <property type="entry name" value="UbiA_prenyltransferase"/>
</dbReference>
<dbReference type="CDD" id="cd13962">
    <property type="entry name" value="PT_UbiA_UBIAD1"/>
    <property type="match status" value="1"/>
</dbReference>
<reference evidence="7 8" key="1">
    <citation type="submission" date="2022-06" db="EMBL/GenBank/DDBJ databases">
        <title>Thiomicrohabdus sp. nov, an obligately chemolithoautotrophic, sulfur-oxidizing bacterium isolated from beach of Guanyin Mountain. Amoy.</title>
        <authorList>
            <person name="Zhu H."/>
        </authorList>
    </citation>
    <scope>NUCLEOTIDE SEQUENCE [LARGE SCALE GENOMIC DNA]</scope>
    <source>
        <strain evidence="7 8">XGS-01</strain>
    </source>
</reference>
<evidence type="ECO:0000256" key="6">
    <source>
        <dbReference type="SAM" id="Phobius"/>
    </source>
</evidence>
<dbReference type="Proteomes" id="UP001222275">
    <property type="component" value="Chromosome"/>
</dbReference>
<dbReference type="EMBL" id="CP102381">
    <property type="protein sequence ID" value="WEJ61598.1"/>
    <property type="molecule type" value="Genomic_DNA"/>
</dbReference>
<evidence type="ECO:0000256" key="5">
    <source>
        <dbReference type="ARBA" id="ARBA00023136"/>
    </source>
</evidence>
<evidence type="ECO:0000256" key="2">
    <source>
        <dbReference type="ARBA" id="ARBA00022679"/>
    </source>
</evidence>
<comment type="subcellular location">
    <subcellularLocation>
        <location evidence="1">Membrane</location>
        <topology evidence="1">Multi-pass membrane protein</topology>
    </subcellularLocation>
</comment>
<evidence type="ECO:0000256" key="1">
    <source>
        <dbReference type="ARBA" id="ARBA00004141"/>
    </source>
</evidence>
<dbReference type="RefSeq" id="WP_275593856.1">
    <property type="nucleotide sequence ID" value="NZ_CP102381.1"/>
</dbReference>
<gene>
    <name evidence="7" type="ORF">NR989_06165</name>
</gene>
<keyword evidence="2" id="KW-0808">Transferase</keyword>
<evidence type="ECO:0000313" key="8">
    <source>
        <dbReference type="Proteomes" id="UP001222275"/>
    </source>
</evidence>
<accession>A0ABY8C6J8</accession>
<keyword evidence="5 6" id="KW-0472">Membrane</keyword>
<evidence type="ECO:0000313" key="7">
    <source>
        <dbReference type="EMBL" id="WEJ61598.1"/>
    </source>
</evidence>
<protein>
    <submittedName>
        <fullName evidence="7">Prenyltransferase</fullName>
    </submittedName>
</protein>
<name>A0ABY8C6J8_9GAMM</name>
<keyword evidence="4 6" id="KW-1133">Transmembrane helix</keyword>
<dbReference type="PANTHER" id="PTHR13929:SF0">
    <property type="entry name" value="UBIA PRENYLTRANSFERASE DOMAIN-CONTAINING PROTEIN 1"/>
    <property type="match status" value="1"/>
</dbReference>
<sequence length="297" mass="32266">MQNLKTVVMASRPNFLILSFSVVLMASAIANFQGFSWSWGLFAMTTLGAVLAHAAVNLLNEFQDNQSGLDFITVKTPFSGGSGALQLNPQAAESVWNSFKVIVMALILLGLLFVYLKGWQILPIGIVGLAVIALYTSKITKSPLMCLIAPGLAFGPLMVMGSYFVLTGEISFLVLSLSMVPFFLVNNLLLLNQVPDLQADKKVGRNNILMKFGVARSMYIFSVFVVLALAIFLVSIRYFDLPNITLLGLIGFALAVPMILIVLKDHDNLEKLMPALGMNVIINILIPALIALGLWLA</sequence>
<dbReference type="PANTHER" id="PTHR13929">
    <property type="entry name" value="1,4-DIHYDROXY-2-NAPHTHOATE OCTAPRENYLTRANSFERASE"/>
    <property type="match status" value="1"/>
</dbReference>
<feature type="transmembrane region" description="Helical" evidence="6">
    <location>
        <begin position="95"/>
        <end position="115"/>
    </location>
</feature>
<proteinExistence type="predicted"/>
<keyword evidence="3 6" id="KW-0812">Transmembrane</keyword>
<dbReference type="PIRSF" id="PIRSF005355">
    <property type="entry name" value="UBIAD1"/>
    <property type="match status" value="1"/>
</dbReference>
<dbReference type="Gene3D" id="1.20.120.1780">
    <property type="entry name" value="UbiA prenyltransferase"/>
    <property type="match status" value="1"/>
</dbReference>
<feature type="transmembrane region" description="Helical" evidence="6">
    <location>
        <begin position="244"/>
        <end position="263"/>
    </location>
</feature>
<organism evidence="7 8">
    <name type="scientific">Thiomicrorhabdus lithotrophica</name>
    <dbReference type="NCBI Taxonomy" id="2949997"/>
    <lineage>
        <taxon>Bacteria</taxon>
        <taxon>Pseudomonadati</taxon>
        <taxon>Pseudomonadota</taxon>
        <taxon>Gammaproteobacteria</taxon>
        <taxon>Thiotrichales</taxon>
        <taxon>Piscirickettsiaceae</taxon>
        <taxon>Thiomicrorhabdus</taxon>
    </lineage>
</organism>
<feature type="transmembrane region" description="Helical" evidence="6">
    <location>
        <begin position="275"/>
        <end position="296"/>
    </location>
</feature>
<feature type="transmembrane region" description="Helical" evidence="6">
    <location>
        <begin position="121"/>
        <end position="137"/>
    </location>
</feature>
<feature type="transmembrane region" description="Helical" evidence="6">
    <location>
        <begin position="40"/>
        <end position="59"/>
    </location>
</feature>
<evidence type="ECO:0000256" key="4">
    <source>
        <dbReference type="ARBA" id="ARBA00022989"/>
    </source>
</evidence>
<dbReference type="Pfam" id="PF01040">
    <property type="entry name" value="UbiA"/>
    <property type="match status" value="1"/>
</dbReference>
<evidence type="ECO:0000256" key="3">
    <source>
        <dbReference type="ARBA" id="ARBA00022692"/>
    </source>
</evidence>